<keyword evidence="1" id="KW-0597">Phosphoprotein</keyword>
<keyword evidence="5" id="KW-1185">Reference proteome</keyword>
<evidence type="ECO:0000256" key="1">
    <source>
        <dbReference type="PROSITE-ProRule" id="PRU00169"/>
    </source>
</evidence>
<dbReference type="SUPFAM" id="SSF52172">
    <property type="entry name" value="CheY-like"/>
    <property type="match status" value="1"/>
</dbReference>
<gene>
    <name evidence="4" type="ORF">ACFQ21_07470</name>
</gene>
<feature type="domain" description="HTH LytTR-type" evidence="3">
    <location>
        <begin position="140"/>
        <end position="207"/>
    </location>
</feature>
<comment type="caution">
    <text evidence="4">The sequence shown here is derived from an EMBL/GenBank/DDBJ whole genome shotgun (WGS) entry which is preliminary data.</text>
</comment>
<feature type="modified residue" description="4-aspartylphosphate" evidence="1">
    <location>
        <position position="54"/>
    </location>
</feature>
<sequence>MIKCMIVDDEPLARQLLESHVQRVNGLHLVKSCENAIEAFTTLQQKHIDLMFLDIQMPQITGIDLLRSLKDRPRVVLTTAYRGYAFDAYDLDVIDYLLKPISFERFLRGISKVYQLKHPVESYTDNDQTAPVKSFEDAYIYFREDREMVKVYLNDILYIESLRDYVRVKTTQRQVVTYQKISYLEQKLPEGKFVRIHRSFIIPVDKVTSFTATTARVGTMDIPIGRNFKNEALKILNKNNVLL</sequence>
<evidence type="ECO:0000313" key="4">
    <source>
        <dbReference type="EMBL" id="MFD0999140.1"/>
    </source>
</evidence>
<dbReference type="Pfam" id="PF00072">
    <property type="entry name" value="Response_reg"/>
    <property type="match status" value="1"/>
</dbReference>
<dbReference type="InterPro" id="IPR001789">
    <property type="entry name" value="Sig_transdc_resp-reg_receiver"/>
</dbReference>
<evidence type="ECO:0000259" key="3">
    <source>
        <dbReference type="PROSITE" id="PS50930"/>
    </source>
</evidence>
<dbReference type="Gene3D" id="2.40.50.1020">
    <property type="entry name" value="LytTr DNA-binding domain"/>
    <property type="match status" value="1"/>
</dbReference>
<dbReference type="PANTHER" id="PTHR37299:SF1">
    <property type="entry name" value="STAGE 0 SPORULATION PROTEIN A HOMOLOG"/>
    <property type="match status" value="1"/>
</dbReference>
<evidence type="ECO:0000259" key="2">
    <source>
        <dbReference type="PROSITE" id="PS50110"/>
    </source>
</evidence>
<name>A0ABW3JZJ2_9BACT</name>
<dbReference type="Proteomes" id="UP001597112">
    <property type="component" value="Unassembled WGS sequence"/>
</dbReference>
<dbReference type="EMBL" id="JBHTKA010000001">
    <property type="protein sequence ID" value="MFD0999140.1"/>
    <property type="molecule type" value="Genomic_DNA"/>
</dbReference>
<accession>A0ABW3JZJ2</accession>
<dbReference type="Gene3D" id="3.40.50.2300">
    <property type="match status" value="1"/>
</dbReference>
<dbReference type="PROSITE" id="PS50930">
    <property type="entry name" value="HTH_LYTTR"/>
    <property type="match status" value="1"/>
</dbReference>
<dbReference type="PANTHER" id="PTHR37299">
    <property type="entry name" value="TRANSCRIPTIONAL REGULATOR-RELATED"/>
    <property type="match status" value="1"/>
</dbReference>
<dbReference type="RefSeq" id="WP_377577055.1">
    <property type="nucleotide sequence ID" value="NZ_JBHTKA010000001.1"/>
</dbReference>
<dbReference type="Pfam" id="PF04397">
    <property type="entry name" value="LytTR"/>
    <property type="match status" value="1"/>
</dbReference>
<proteinExistence type="predicted"/>
<dbReference type="PROSITE" id="PS50110">
    <property type="entry name" value="RESPONSE_REGULATORY"/>
    <property type="match status" value="1"/>
</dbReference>
<feature type="domain" description="Response regulatory" evidence="2">
    <location>
        <begin position="3"/>
        <end position="114"/>
    </location>
</feature>
<organism evidence="4 5">
    <name type="scientific">Ohtaekwangia kribbensis</name>
    <dbReference type="NCBI Taxonomy" id="688913"/>
    <lineage>
        <taxon>Bacteria</taxon>
        <taxon>Pseudomonadati</taxon>
        <taxon>Bacteroidota</taxon>
        <taxon>Cytophagia</taxon>
        <taxon>Cytophagales</taxon>
        <taxon>Fulvivirgaceae</taxon>
        <taxon>Ohtaekwangia</taxon>
    </lineage>
</organism>
<evidence type="ECO:0000313" key="5">
    <source>
        <dbReference type="Proteomes" id="UP001597112"/>
    </source>
</evidence>
<protein>
    <submittedName>
        <fullName evidence="4">LytR/AlgR family response regulator transcription factor</fullName>
    </submittedName>
</protein>
<dbReference type="InterPro" id="IPR046947">
    <property type="entry name" value="LytR-like"/>
</dbReference>
<reference evidence="5" key="1">
    <citation type="journal article" date="2019" name="Int. J. Syst. Evol. Microbiol.">
        <title>The Global Catalogue of Microorganisms (GCM) 10K type strain sequencing project: providing services to taxonomists for standard genome sequencing and annotation.</title>
        <authorList>
            <consortium name="The Broad Institute Genomics Platform"/>
            <consortium name="The Broad Institute Genome Sequencing Center for Infectious Disease"/>
            <person name="Wu L."/>
            <person name="Ma J."/>
        </authorList>
    </citation>
    <scope>NUCLEOTIDE SEQUENCE [LARGE SCALE GENOMIC DNA]</scope>
    <source>
        <strain evidence="5">CCUG 58938</strain>
    </source>
</reference>
<dbReference type="SMART" id="SM00448">
    <property type="entry name" value="REC"/>
    <property type="match status" value="1"/>
</dbReference>
<dbReference type="InterPro" id="IPR011006">
    <property type="entry name" value="CheY-like_superfamily"/>
</dbReference>
<dbReference type="SMART" id="SM00850">
    <property type="entry name" value="LytTR"/>
    <property type="match status" value="1"/>
</dbReference>
<dbReference type="InterPro" id="IPR007492">
    <property type="entry name" value="LytTR_DNA-bd_dom"/>
</dbReference>